<sequence>MQATSGFRRAGIVLLAALLLVAAWTPWLDTEARAETQAGLTRALTTFAGARALGAALSVAEGTELSLEPLGIGVTLAPGQALRPINELVDKFADVMLVASVAFGVQLLALKIGGHVAVSVFLTVALLAWLVLAWRGPGTRAGRWMQPLLLLVLLVRFAVPVAAVANEAIYRVFLHQEYDAAYATLQSSVSQVPGNLSQPPAGEGGVMDRLRALQGKFDEIQAGYKKLLEQAGQWSDRIVRLIAIFVLQTVLLPLLFLWMSWRLARALVMAPWRVAREG</sequence>
<feature type="transmembrane region" description="Helical" evidence="1">
    <location>
        <begin position="238"/>
        <end position="261"/>
    </location>
</feature>
<proteinExistence type="predicted"/>
<dbReference type="EMBL" id="JASZYV010000001">
    <property type="protein sequence ID" value="MDM0043033.1"/>
    <property type="molecule type" value="Genomic_DNA"/>
</dbReference>
<feature type="transmembrane region" description="Helical" evidence="1">
    <location>
        <begin position="148"/>
        <end position="165"/>
    </location>
</feature>
<keyword evidence="1" id="KW-1133">Transmembrane helix</keyword>
<comment type="caution">
    <text evidence="2">The sequence shown here is derived from an EMBL/GenBank/DDBJ whole genome shotgun (WGS) entry which is preliminary data.</text>
</comment>
<keyword evidence="1" id="KW-0472">Membrane</keyword>
<keyword evidence="3" id="KW-1185">Reference proteome</keyword>
<protein>
    <submittedName>
        <fullName evidence="2">Uncharacterized protein</fullName>
    </submittedName>
</protein>
<evidence type="ECO:0000256" key="1">
    <source>
        <dbReference type="SAM" id="Phobius"/>
    </source>
</evidence>
<dbReference type="Proteomes" id="UP001174908">
    <property type="component" value="Unassembled WGS sequence"/>
</dbReference>
<name>A0ABT7N516_9BURK</name>
<feature type="transmembrane region" description="Helical" evidence="1">
    <location>
        <begin position="116"/>
        <end position="136"/>
    </location>
</feature>
<organism evidence="2 3">
    <name type="scientific">Variovorax dokdonensis</name>
    <dbReference type="NCBI Taxonomy" id="344883"/>
    <lineage>
        <taxon>Bacteria</taxon>
        <taxon>Pseudomonadati</taxon>
        <taxon>Pseudomonadota</taxon>
        <taxon>Betaproteobacteria</taxon>
        <taxon>Burkholderiales</taxon>
        <taxon>Comamonadaceae</taxon>
        <taxon>Variovorax</taxon>
    </lineage>
</organism>
<keyword evidence="1" id="KW-0812">Transmembrane</keyword>
<evidence type="ECO:0000313" key="3">
    <source>
        <dbReference type="Proteomes" id="UP001174908"/>
    </source>
</evidence>
<reference evidence="2" key="1">
    <citation type="submission" date="2023-06" db="EMBL/GenBank/DDBJ databases">
        <authorList>
            <person name="Jiang Y."/>
            <person name="Liu Q."/>
        </authorList>
    </citation>
    <scope>NUCLEOTIDE SEQUENCE</scope>
    <source>
        <strain evidence="2">CGMCC 1.12089</strain>
    </source>
</reference>
<dbReference type="RefSeq" id="WP_286658157.1">
    <property type="nucleotide sequence ID" value="NZ_JASZYV010000001.1"/>
</dbReference>
<evidence type="ECO:0000313" key="2">
    <source>
        <dbReference type="EMBL" id="MDM0043033.1"/>
    </source>
</evidence>
<gene>
    <name evidence="2" type="ORF">QTH91_00930</name>
</gene>
<accession>A0ABT7N516</accession>